<evidence type="ECO:0000313" key="3">
    <source>
        <dbReference type="EMBL" id="RXK36246.1"/>
    </source>
</evidence>
<accession>A0A4Q1BDU2</accession>
<dbReference type="InParanoid" id="A0A4Q1BDU2"/>
<dbReference type="GO" id="GO:0005634">
    <property type="term" value="C:nucleus"/>
    <property type="evidence" value="ECO:0007669"/>
    <property type="project" value="TreeGrafter"/>
</dbReference>
<feature type="compositionally biased region" description="Basic and acidic residues" evidence="2">
    <location>
        <begin position="419"/>
        <end position="429"/>
    </location>
</feature>
<keyword evidence="4" id="KW-1185">Reference proteome</keyword>
<dbReference type="PANTHER" id="PTHR16487:SF0">
    <property type="entry name" value="PROTEIN PHOSPHATASE 4 REGULATORY SUBUNIT 2-RELATED"/>
    <property type="match status" value="1"/>
</dbReference>
<dbReference type="Pfam" id="PF09184">
    <property type="entry name" value="PPP4R2"/>
    <property type="match status" value="1"/>
</dbReference>
<sequence>MDSSPVIHRQNAPETDFDPILHKLASTNTFDSDWPTLQHHFRLALQATLPVFTSLGQPRSPSSHPQPGHAITDTPITSSDAKGDAPPEESLLLSPSRPTTGLLQTQGSLSHSPGSMTPSPPEDAPVHPSLRPSTRGGLVLPPFPPLDPNRRRGGRIQSSYPELPSRPNGAGPSRPMVLYVYDDEWDENVVIGGKKLPGWLEEEDAKKELDRLLQILDDLDYPPFTIQRLAELLISPTGHHNTLGKYLRAVEKSLLVTTPWEPPSYTYIPNGTQGAARSYFGVDSDSASDSGSEDSTMPPGSGTPMFSPIPFLAMDHDEPWSEQHENGGDNKLGGLMSPLILGESHKNGNGNFRFGEGSSIGPRSPTPEPEDMELSTTAAAAIVTGSDRTGGAGEHDPGHQPYLGRVDELDTGPLPPTPELRRSGRHIVEEQGTGEGGNMTPHGMSDKPVPITSTTTVVSEPRKVVPLPKHAAGGAGEGLSGSENEGDEGGKGRETSIQAE</sequence>
<evidence type="ECO:0000256" key="2">
    <source>
        <dbReference type="SAM" id="MobiDB-lite"/>
    </source>
</evidence>
<feature type="region of interest" description="Disordered" evidence="2">
    <location>
        <begin position="278"/>
        <end position="306"/>
    </location>
</feature>
<organism evidence="3 4">
    <name type="scientific">Tremella mesenterica</name>
    <name type="common">Jelly fungus</name>
    <dbReference type="NCBI Taxonomy" id="5217"/>
    <lineage>
        <taxon>Eukaryota</taxon>
        <taxon>Fungi</taxon>
        <taxon>Dikarya</taxon>
        <taxon>Basidiomycota</taxon>
        <taxon>Agaricomycotina</taxon>
        <taxon>Tremellomycetes</taxon>
        <taxon>Tremellales</taxon>
        <taxon>Tremellaceae</taxon>
        <taxon>Tremella</taxon>
    </lineage>
</organism>
<dbReference type="InterPro" id="IPR015267">
    <property type="entry name" value="PPP4R2"/>
</dbReference>
<dbReference type="GO" id="GO:0030289">
    <property type="term" value="C:protein phosphatase 4 complex"/>
    <property type="evidence" value="ECO:0007669"/>
    <property type="project" value="InterPro"/>
</dbReference>
<name>A0A4Q1BDU2_TREME</name>
<evidence type="ECO:0000256" key="1">
    <source>
        <dbReference type="ARBA" id="ARBA00009207"/>
    </source>
</evidence>
<feature type="compositionally biased region" description="Low complexity" evidence="2">
    <location>
        <begin position="283"/>
        <end position="295"/>
    </location>
</feature>
<evidence type="ECO:0000313" key="4">
    <source>
        <dbReference type="Proteomes" id="UP000289152"/>
    </source>
</evidence>
<feature type="compositionally biased region" description="Polar residues" evidence="2">
    <location>
        <begin position="96"/>
        <end position="117"/>
    </location>
</feature>
<dbReference type="GO" id="GO:0019888">
    <property type="term" value="F:protein phosphatase regulator activity"/>
    <property type="evidence" value="ECO:0007669"/>
    <property type="project" value="InterPro"/>
</dbReference>
<dbReference type="VEuPathDB" id="FungiDB:TREMEDRAFT_14806"/>
<reference evidence="3 4" key="1">
    <citation type="submission" date="2016-06" db="EMBL/GenBank/DDBJ databases">
        <title>Evolution of pathogenesis and genome organization in the Tremellales.</title>
        <authorList>
            <person name="Cuomo C."/>
            <person name="Litvintseva A."/>
            <person name="Heitman J."/>
            <person name="Chen Y."/>
            <person name="Sun S."/>
            <person name="Springer D."/>
            <person name="Dromer F."/>
            <person name="Young S."/>
            <person name="Zeng Q."/>
            <person name="Chapman S."/>
            <person name="Gujja S."/>
            <person name="Saif S."/>
            <person name="Birren B."/>
        </authorList>
    </citation>
    <scope>NUCLEOTIDE SEQUENCE [LARGE SCALE GENOMIC DNA]</scope>
    <source>
        <strain evidence="3 4">ATCC 28783</strain>
    </source>
</reference>
<feature type="compositionally biased region" description="Polar residues" evidence="2">
    <location>
        <begin position="54"/>
        <end position="65"/>
    </location>
</feature>
<dbReference type="PANTHER" id="PTHR16487">
    <property type="entry name" value="PPP4R2-RELATED PROTEIN"/>
    <property type="match status" value="1"/>
</dbReference>
<feature type="region of interest" description="Disordered" evidence="2">
    <location>
        <begin position="54"/>
        <end position="171"/>
    </location>
</feature>
<dbReference type="Proteomes" id="UP000289152">
    <property type="component" value="Unassembled WGS sequence"/>
</dbReference>
<dbReference type="EMBL" id="SDIL01000104">
    <property type="protein sequence ID" value="RXK36246.1"/>
    <property type="molecule type" value="Genomic_DNA"/>
</dbReference>
<dbReference type="OrthoDB" id="341898at2759"/>
<dbReference type="GO" id="GO:0005737">
    <property type="term" value="C:cytoplasm"/>
    <property type="evidence" value="ECO:0007669"/>
    <property type="project" value="TreeGrafter"/>
</dbReference>
<feature type="region of interest" description="Disordered" evidence="2">
    <location>
        <begin position="342"/>
        <end position="372"/>
    </location>
</feature>
<dbReference type="AlphaFoldDB" id="A0A4Q1BDU2"/>
<comment type="similarity">
    <text evidence="1">Belongs to the PPP4R2 family.</text>
</comment>
<dbReference type="STRING" id="5217.A0A4Q1BDU2"/>
<feature type="region of interest" description="Disordered" evidence="2">
    <location>
        <begin position="386"/>
        <end position="500"/>
    </location>
</feature>
<proteinExistence type="inferred from homology"/>
<comment type="caution">
    <text evidence="3">The sequence shown here is derived from an EMBL/GenBank/DDBJ whole genome shotgun (WGS) entry which is preliminary data.</text>
</comment>
<gene>
    <name evidence="3" type="ORF">M231_06516</name>
</gene>
<protein>
    <submittedName>
        <fullName evidence="3">Uncharacterized protein</fullName>
    </submittedName>
</protein>